<keyword evidence="7" id="KW-0472">Membrane</keyword>
<proteinExistence type="inferred from homology"/>
<dbReference type="PANTHER" id="PTHR28202:SF1">
    <property type="entry name" value="ASSEMBLY FACTOR CBP4"/>
    <property type="match status" value="1"/>
</dbReference>
<keyword evidence="8 10" id="KW-0143">Chaperone</keyword>
<reference evidence="11" key="1">
    <citation type="submission" date="2014-08" db="EMBL/GenBank/DDBJ databases">
        <authorList>
            <person name="Sharma Rahul"/>
            <person name="Thines Marco"/>
        </authorList>
    </citation>
    <scope>NUCLEOTIDE SEQUENCE</scope>
</reference>
<organism evidence="11">
    <name type="scientific">Phaffia rhodozyma</name>
    <name type="common">Yeast</name>
    <name type="synonym">Xanthophyllomyces dendrorhous</name>
    <dbReference type="NCBI Taxonomy" id="264483"/>
    <lineage>
        <taxon>Eukaryota</taxon>
        <taxon>Fungi</taxon>
        <taxon>Dikarya</taxon>
        <taxon>Basidiomycota</taxon>
        <taxon>Agaricomycotina</taxon>
        <taxon>Tremellomycetes</taxon>
        <taxon>Cystofilobasidiales</taxon>
        <taxon>Mrakiaceae</taxon>
        <taxon>Phaffia</taxon>
    </lineage>
</organism>
<keyword evidence="5" id="KW-1133">Transmembrane helix</keyword>
<evidence type="ECO:0000256" key="5">
    <source>
        <dbReference type="ARBA" id="ARBA00022989"/>
    </source>
</evidence>
<name>A0A0F7SI13_PHARH</name>
<dbReference type="EMBL" id="LN483167">
    <property type="protein sequence ID" value="CDZ97358.1"/>
    <property type="molecule type" value="Genomic_DNA"/>
</dbReference>
<dbReference type="PANTHER" id="PTHR28202">
    <property type="entry name" value="ASSEMBLY FACTOR CBP4"/>
    <property type="match status" value="1"/>
</dbReference>
<dbReference type="InterPro" id="IPR012420">
    <property type="entry name" value="Cbp4"/>
</dbReference>
<evidence type="ECO:0000256" key="10">
    <source>
        <dbReference type="RuleBase" id="RU368005"/>
    </source>
</evidence>
<evidence type="ECO:0000256" key="6">
    <source>
        <dbReference type="ARBA" id="ARBA00023128"/>
    </source>
</evidence>
<evidence type="ECO:0000256" key="4">
    <source>
        <dbReference type="ARBA" id="ARBA00022792"/>
    </source>
</evidence>
<accession>A0A0F7SI13</accession>
<comment type="subcellular location">
    <subcellularLocation>
        <location evidence="1 10">Mitochondrion inner membrane</location>
        <topology evidence="1 10">Single-pass membrane protein</topology>
    </subcellularLocation>
</comment>
<keyword evidence="4 10" id="KW-0999">Mitochondrion inner membrane</keyword>
<evidence type="ECO:0000313" key="11">
    <source>
        <dbReference type="EMBL" id="CDZ97358.1"/>
    </source>
</evidence>
<comment type="similarity">
    <text evidence="2 10">Belongs to the CBP4 family.</text>
</comment>
<evidence type="ECO:0000256" key="9">
    <source>
        <dbReference type="ARBA" id="ARBA00025413"/>
    </source>
</evidence>
<keyword evidence="6 10" id="KW-0496">Mitochondrion</keyword>
<protein>
    <recommendedName>
        <fullName evidence="10">Cytochrome b mRNA-processing protein 4</fullName>
    </recommendedName>
</protein>
<evidence type="ECO:0000256" key="8">
    <source>
        <dbReference type="ARBA" id="ARBA00023186"/>
    </source>
</evidence>
<dbReference type="AlphaFoldDB" id="A0A0F7SI13"/>
<dbReference type="GO" id="GO:0034551">
    <property type="term" value="P:mitochondrial respiratory chain complex III assembly"/>
    <property type="evidence" value="ECO:0007669"/>
    <property type="project" value="TreeGrafter"/>
</dbReference>
<evidence type="ECO:0000256" key="1">
    <source>
        <dbReference type="ARBA" id="ARBA00004434"/>
    </source>
</evidence>
<evidence type="ECO:0000256" key="3">
    <source>
        <dbReference type="ARBA" id="ARBA00022692"/>
    </source>
</evidence>
<dbReference type="GO" id="GO:0005743">
    <property type="term" value="C:mitochondrial inner membrane"/>
    <property type="evidence" value="ECO:0007669"/>
    <property type="project" value="UniProtKB-SubCell"/>
</dbReference>
<sequence>MSVSIQWGKFSLFMAGMIATGYGIMKLTTPTEEQLYSRLSPDLQRRVDEKRAQKAEEEASRHIKTDIKSSSRIIWAADREPELPFSTRPPKSH</sequence>
<dbReference type="Pfam" id="PF07960">
    <property type="entry name" value="CBP4"/>
    <property type="match status" value="1"/>
</dbReference>
<evidence type="ECO:0000256" key="7">
    <source>
        <dbReference type="ARBA" id="ARBA00023136"/>
    </source>
</evidence>
<comment type="function">
    <text evidence="9 10">Essential for the assembly of ubiquinol-cytochrome c reductase. It has a direct effect on the correct occurrence of the Rieske protein, core 4, core 5 and apocytochrome b.</text>
</comment>
<keyword evidence="3" id="KW-0812">Transmembrane</keyword>
<evidence type="ECO:0000256" key="2">
    <source>
        <dbReference type="ARBA" id="ARBA00006780"/>
    </source>
</evidence>